<proteinExistence type="predicted"/>
<gene>
    <name evidence="2" type="ORF">EVA_18975</name>
</gene>
<dbReference type="InterPro" id="IPR036641">
    <property type="entry name" value="HPT_dom_sf"/>
</dbReference>
<dbReference type="SUPFAM" id="SSF47226">
    <property type="entry name" value="Histidine-containing phosphotransfer domain, HPT domain"/>
    <property type="match status" value="1"/>
</dbReference>
<evidence type="ECO:0000259" key="1">
    <source>
        <dbReference type="PROSITE" id="PS50894"/>
    </source>
</evidence>
<sequence>MSLEELYQRIDGNYQSIIERLRTEERVRKFVLLFLQDTSFCSFQEALEKGNVEEAFRAVHTLKGVCMNLSFDGLLQVSSDLTEALREKDLEAAT</sequence>
<dbReference type="PROSITE" id="PS50894">
    <property type="entry name" value="HPT"/>
    <property type="match status" value="1"/>
</dbReference>
<name>J9FER9_9ZZZZ</name>
<reference evidence="2" key="1">
    <citation type="journal article" date="2012" name="PLoS ONE">
        <title>Gene sets for utilization of primary and secondary nutrition supplies in the distal gut of endangered iberian lynx.</title>
        <authorList>
            <person name="Alcaide M."/>
            <person name="Messina E."/>
            <person name="Richter M."/>
            <person name="Bargiela R."/>
            <person name="Peplies J."/>
            <person name="Huws S.A."/>
            <person name="Newbold C.J."/>
            <person name="Golyshin P.N."/>
            <person name="Simon M.A."/>
            <person name="Lopez G."/>
            <person name="Yakimov M.M."/>
            <person name="Ferrer M."/>
        </authorList>
    </citation>
    <scope>NUCLEOTIDE SEQUENCE</scope>
</reference>
<protein>
    <submittedName>
        <fullName evidence="2">HPt domain protein</fullName>
    </submittedName>
</protein>
<feature type="non-terminal residue" evidence="2">
    <location>
        <position position="94"/>
    </location>
</feature>
<dbReference type="GO" id="GO:0000160">
    <property type="term" value="P:phosphorelay signal transduction system"/>
    <property type="evidence" value="ECO:0007669"/>
    <property type="project" value="InterPro"/>
</dbReference>
<feature type="domain" description="HPt" evidence="1">
    <location>
        <begin position="21"/>
        <end position="94"/>
    </location>
</feature>
<evidence type="ECO:0000313" key="2">
    <source>
        <dbReference type="EMBL" id="EJW92918.1"/>
    </source>
</evidence>
<accession>J9FER9</accession>
<dbReference type="AlphaFoldDB" id="J9FER9"/>
<dbReference type="EMBL" id="AMCI01007268">
    <property type="protein sequence ID" value="EJW92918.1"/>
    <property type="molecule type" value="Genomic_DNA"/>
</dbReference>
<dbReference type="Pfam" id="PF01627">
    <property type="entry name" value="Hpt"/>
    <property type="match status" value="1"/>
</dbReference>
<comment type="caution">
    <text evidence="2">The sequence shown here is derived from an EMBL/GenBank/DDBJ whole genome shotgun (WGS) entry which is preliminary data.</text>
</comment>
<dbReference type="InterPro" id="IPR008207">
    <property type="entry name" value="Sig_transdc_His_kin_Hpt_dom"/>
</dbReference>
<organism evidence="2">
    <name type="scientific">gut metagenome</name>
    <dbReference type="NCBI Taxonomy" id="749906"/>
    <lineage>
        <taxon>unclassified sequences</taxon>
        <taxon>metagenomes</taxon>
        <taxon>organismal metagenomes</taxon>
    </lineage>
</organism>
<dbReference type="Gene3D" id="1.20.120.160">
    <property type="entry name" value="HPT domain"/>
    <property type="match status" value="1"/>
</dbReference>